<dbReference type="PANTHER" id="PTHR45987:SF4">
    <property type="entry name" value="LARGE RIBOSOMAL SUBUNIT PROTEIN BL12M"/>
    <property type="match status" value="1"/>
</dbReference>
<dbReference type="GO" id="GO:0003735">
    <property type="term" value="F:structural constituent of ribosome"/>
    <property type="evidence" value="ECO:0007669"/>
    <property type="project" value="InterPro"/>
</dbReference>
<dbReference type="Proteomes" id="UP000184442">
    <property type="component" value="Unassembled WGS sequence"/>
</dbReference>
<accession>A0A1M6IKS6</accession>
<keyword evidence="3" id="KW-1133">Transmembrane helix</keyword>
<dbReference type="GO" id="GO:0006412">
    <property type="term" value="P:translation"/>
    <property type="evidence" value="ECO:0007669"/>
    <property type="project" value="InterPro"/>
</dbReference>
<feature type="transmembrane region" description="Helical" evidence="3">
    <location>
        <begin position="20"/>
        <end position="40"/>
    </location>
</feature>
<dbReference type="InterPro" id="IPR013823">
    <property type="entry name" value="Ribosomal_bL12_C"/>
</dbReference>
<dbReference type="CDD" id="cd00387">
    <property type="entry name" value="Ribosomal_L7_L12"/>
    <property type="match status" value="1"/>
</dbReference>
<evidence type="ECO:0000256" key="3">
    <source>
        <dbReference type="SAM" id="Phobius"/>
    </source>
</evidence>
<dbReference type="Pfam" id="PF20456">
    <property type="entry name" value="DUF6709"/>
    <property type="match status" value="1"/>
</dbReference>
<evidence type="ECO:0000313" key="6">
    <source>
        <dbReference type="Proteomes" id="UP000184442"/>
    </source>
</evidence>
<proteinExistence type="predicted"/>
<dbReference type="InterPro" id="IPR046555">
    <property type="entry name" value="DUF6709"/>
</dbReference>
<dbReference type="SUPFAM" id="SSF54736">
    <property type="entry name" value="ClpS-like"/>
    <property type="match status" value="1"/>
</dbReference>
<name>A0A1M6IKS6_9FIRM</name>
<reference evidence="5 6" key="1">
    <citation type="submission" date="2016-11" db="EMBL/GenBank/DDBJ databases">
        <authorList>
            <person name="Jaros S."/>
            <person name="Januszkiewicz K."/>
            <person name="Wedrychowicz H."/>
        </authorList>
    </citation>
    <scope>NUCLEOTIDE SEQUENCE [LARGE SCALE GENOMIC DNA]</scope>
    <source>
        <strain evidence="5 6">DSM 19022</strain>
    </source>
</reference>
<dbReference type="EMBL" id="FQZS01000034">
    <property type="protein sequence ID" value="SHJ35102.1"/>
    <property type="molecule type" value="Genomic_DNA"/>
</dbReference>
<keyword evidence="3" id="KW-0812">Transmembrane</keyword>
<dbReference type="RefSeq" id="WP_084524757.1">
    <property type="nucleotide sequence ID" value="NZ_FQZS01000034.1"/>
</dbReference>
<dbReference type="Pfam" id="PF00542">
    <property type="entry name" value="Ribosomal_L12"/>
    <property type="match status" value="1"/>
</dbReference>
<organism evidence="5 6">
    <name type="scientific">Lutispora thermophila DSM 19022</name>
    <dbReference type="NCBI Taxonomy" id="1122184"/>
    <lineage>
        <taxon>Bacteria</taxon>
        <taxon>Bacillati</taxon>
        <taxon>Bacillota</taxon>
        <taxon>Clostridia</taxon>
        <taxon>Lutisporales</taxon>
        <taxon>Lutisporaceae</taxon>
        <taxon>Lutispora</taxon>
    </lineage>
</organism>
<dbReference type="PANTHER" id="PTHR45987">
    <property type="entry name" value="39S RIBOSOMAL PROTEIN L12"/>
    <property type="match status" value="1"/>
</dbReference>
<dbReference type="InterPro" id="IPR000206">
    <property type="entry name" value="Ribosomal_bL12"/>
</dbReference>
<dbReference type="Gene3D" id="3.30.1390.10">
    <property type="match status" value="1"/>
</dbReference>
<keyword evidence="2" id="KW-0687">Ribonucleoprotein</keyword>
<keyword evidence="3" id="KW-0472">Membrane</keyword>
<protein>
    <submittedName>
        <fullName evidence="5">Ribosomal protein L7/L12</fullName>
    </submittedName>
</protein>
<evidence type="ECO:0000256" key="2">
    <source>
        <dbReference type="ARBA" id="ARBA00023274"/>
    </source>
</evidence>
<dbReference type="GO" id="GO:0003729">
    <property type="term" value="F:mRNA binding"/>
    <property type="evidence" value="ECO:0007669"/>
    <property type="project" value="TreeGrafter"/>
</dbReference>
<dbReference type="STRING" id="1122184.SAMN02745176_03304"/>
<dbReference type="GO" id="GO:0022625">
    <property type="term" value="C:cytosolic large ribosomal subunit"/>
    <property type="evidence" value="ECO:0007669"/>
    <property type="project" value="TreeGrafter"/>
</dbReference>
<evidence type="ECO:0000256" key="1">
    <source>
        <dbReference type="ARBA" id="ARBA00022980"/>
    </source>
</evidence>
<dbReference type="AlphaFoldDB" id="A0A1M6IKS6"/>
<dbReference type="InterPro" id="IPR014719">
    <property type="entry name" value="Ribosomal_bL12_C/ClpS-like"/>
</dbReference>
<keyword evidence="6" id="KW-1185">Reference proteome</keyword>
<feature type="domain" description="Large ribosomal subunit protein bL12 C-terminal" evidence="4">
    <location>
        <begin position="371"/>
        <end position="434"/>
    </location>
</feature>
<keyword evidence="1 5" id="KW-0689">Ribosomal protein</keyword>
<gene>
    <name evidence="5" type="ORF">SAMN02745176_03304</name>
</gene>
<feature type="transmembrane region" description="Helical" evidence="3">
    <location>
        <begin position="188"/>
        <end position="209"/>
    </location>
</feature>
<evidence type="ECO:0000313" key="5">
    <source>
        <dbReference type="EMBL" id="SHJ35102.1"/>
    </source>
</evidence>
<sequence>MMFDELQELAMKKILKRAAACVGIMAIIIILFTSSFMKLIQGPVDLYSLSKDELLGSYVEGDVYYILDGFATSSETSRSGKKINKRNYYIIPICEEEYIALGVYSGDFNTANRMIDETYEYITGARDDVTTTLHVRGTIRKMNSKLITYYNNWFQRTGFLGSSMPEEIEKYALTYVLDSDYVGSFSEGYIYVAIIVCACILIYMIISLIKGFSGAYLRPIKSFIKNNEGIVSIEEIEKEYHEAETVDSVKISKNYTFYFKGPKSFIVKNDDIVWAYLRSTTHRTNGIKAHVTKSLILHTINKKTHTIDMSSEEDVNSVLEFYSYNNPHIILGYSDELMKCYKNEFDTFLKMSQDNRQSAASYDEQDDTSRVILLNSGENIIQVINSIREYLECGLEEAKDLVDNTPCIIKENISLQEAEAIKAELENIGATVEIN</sequence>
<evidence type="ECO:0000259" key="4">
    <source>
        <dbReference type="Pfam" id="PF00542"/>
    </source>
</evidence>